<keyword evidence="2" id="KW-1185">Reference proteome</keyword>
<dbReference type="Proteomes" id="UP000242450">
    <property type="component" value="Chromosome X"/>
</dbReference>
<name>A0A212C0P1_CEREH</name>
<proteinExistence type="predicted"/>
<dbReference type="InterPro" id="IPR011989">
    <property type="entry name" value="ARM-like"/>
</dbReference>
<protein>
    <submittedName>
        <fullName evidence="1">Uncharacterized protein</fullName>
    </submittedName>
</protein>
<dbReference type="AlphaFoldDB" id="A0A212C0P1"/>
<evidence type="ECO:0000313" key="1">
    <source>
        <dbReference type="EMBL" id="OWJ99589.1"/>
    </source>
</evidence>
<comment type="caution">
    <text evidence="1">The sequence shown here is derived from an EMBL/GenBank/DDBJ whole genome shotgun (WGS) entry which is preliminary data.</text>
</comment>
<accession>A0A212C0P1</accession>
<dbReference type="EMBL" id="MKHE01000034">
    <property type="protein sequence ID" value="OWJ99589.1"/>
    <property type="molecule type" value="Genomic_DNA"/>
</dbReference>
<organism evidence="1 2">
    <name type="scientific">Cervus elaphus hippelaphus</name>
    <name type="common">European red deer</name>
    <dbReference type="NCBI Taxonomy" id="46360"/>
    <lineage>
        <taxon>Eukaryota</taxon>
        <taxon>Metazoa</taxon>
        <taxon>Chordata</taxon>
        <taxon>Craniata</taxon>
        <taxon>Vertebrata</taxon>
        <taxon>Euteleostomi</taxon>
        <taxon>Mammalia</taxon>
        <taxon>Eutheria</taxon>
        <taxon>Laurasiatheria</taxon>
        <taxon>Artiodactyla</taxon>
        <taxon>Ruminantia</taxon>
        <taxon>Pecora</taxon>
        <taxon>Cervidae</taxon>
        <taxon>Cervinae</taxon>
        <taxon>Cervus</taxon>
    </lineage>
</organism>
<evidence type="ECO:0000313" key="2">
    <source>
        <dbReference type="Proteomes" id="UP000242450"/>
    </source>
</evidence>
<gene>
    <name evidence="1" type="ORF">Celaphus_00009712</name>
</gene>
<reference evidence="1 2" key="1">
    <citation type="journal article" date="2018" name="Mol. Genet. Genomics">
        <title>The red deer Cervus elaphus genome CerEla1.0: sequencing, annotating, genes, and chromosomes.</title>
        <authorList>
            <person name="Bana N.A."/>
            <person name="Nyiri A."/>
            <person name="Nagy J."/>
            <person name="Frank K."/>
            <person name="Nagy T."/>
            <person name="Steger V."/>
            <person name="Schiller M."/>
            <person name="Lakatos P."/>
            <person name="Sugar L."/>
            <person name="Horn P."/>
            <person name="Barta E."/>
            <person name="Orosz L."/>
        </authorList>
    </citation>
    <scope>NUCLEOTIDE SEQUENCE [LARGE SCALE GENOMIC DNA]</scope>
    <source>
        <strain evidence="1">Hungarian</strain>
    </source>
</reference>
<dbReference type="Gene3D" id="1.25.10.10">
    <property type="entry name" value="Leucine-rich Repeat Variant"/>
    <property type="match status" value="1"/>
</dbReference>
<sequence length="164" mass="18457">MMTEIVCTENPVNQQSGFLLQLVDSVTNSNSIEHMKELTLDAICYICQDIHTEQLQGPSSEILTAIILGKLTEDPNSKANLMTTKPLLRTNQELWLLIPGYGCEDFCLARFCKLLHEAALSDVYWVPLLQCLREGLSANHHGIKFEDVYETSVSDDQEETATYC</sequence>
<dbReference type="OrthoDB" id="10263328at2759"/>